<evidence type="ECO:0000256" key="5">
    <source>
        <dbReference type="ARBA" id="ARBA00022989"/>
    </source>
</evidence>
<dbReference type="InterPro" id="IPR035906">
    <property type="entry name" value="MetI-like_sf"/>
</dbReference>
<evidence type="ECO:0000256" key="2">
    <source>
        <dbReference type="ARBA" id="ARBA00022448"/>
    </source>
</evidence>
<dbReference type="PROSITE" id="PS50928">
    <property type="entry name" value="ABC_TM1"/>
    <property type="match status" value="1"/>
</dbReference>
<sequence length="286" mass="32009">MLLIPGIILTVIYSYGPMFGTVMAFQQYTPAKGFTGSPWIGMDNFTYLFQLPDFKNALRNTLFIAIMKIIFGLVAPLSVGLLLNEMRKMLIKRTIQTLIYLPHFLSWVIISGVLIDILSPSQGIVNDLLKAFGVQPVFFLGNNHWFPWVIILSDTWKEFGFGTIIYLAAMTGVNPSLYEAAAIDGAGRWKQTWHVTLPGIRPIVILLVTLSLGRVLDAGFDQIFNLYSPITYESGDVIDTLVYRLGLKQAQFSVAAAAGLFRSVVSLILISVSYYIAKRFANYRIF</sequence>
<dbReference type="GO" id="GO:0055085">
    <property type="term" value="P:transmembrane transport"/>
    <property type="evidence" value="ECO:0007669"/>
    <property type="project" value="InterPro"/>
</dbReference>
<protein>
    <submittedName>
        <fullName evidence="9">Sugar ABC transporter permease</fullName>
    </submittedName>
</protein>
<dbReference type="CDD" id="cd06261">
    <property type="entry name" value="TM_PBP2"/>
    <property type="match status" value="1"/>
</dbReference>
<name>A0A6C0PAL0_9BACL</name>
<evidence type="ECO:0000259" key="8">
    <source>
        <dbReference type="PROSITE" id="PS50928"/>
    </source>
</evidence>
<dbReference type="Proteomes" id="UP000479114">
    <property type="component" value="Plasmid unnamed1"/>
</dbReference>
<proteinExistence type="inferred from homology"/>
<evidence type="ECO:0000313" key="10">
    <source>
        <dbReference type="Proteomes" id="UP000479114"/>
    </source>
</evidence>
<dbReference type="SUPFAM" id="SSF161098">
    <property type="entry name" value="MetI-like"/>
    <property type="match status" value="1"/>
</dbReference>
<comment type="similarity">
    <text evidence="7">Belongs to the binding-protein-dependent transport system permease family.</text>
</comment>
<dbReference type="InterPro" id="IPR000515">
    <property type="entry name" value="MetI-like"/>
</dbReference>
<organism evidence="9 10">
    <name type="scientific">Paenibacillus rhizovicinus</name>
    <dbReference type="NCBI Taxonomy" id="2704463"/>
    <lineage>
        <taxon>Bacteria</taxon>
        <taxon>Bacillati</taxon>
        <taxon>Bacillota</taxon>
        <taxon>Bacilli</taxon>
        <taxon>Bacillales</taxon>
        <taxon>Paenibacillaceae</taxon>
        <taxon>Paenibacillus</taxon>
    </lineage>
</organism>
<keyword evidence="4 7" id="KW-0812">Transmembrane</keyword>
<evidence type="ECO:0000313" key="9">
    <source>
        <dbReference type="EMBL" id="QHW35620.1"/>
    </source>
</evidence>
<comment type="subcellular location">
    <subcellularLocation>
        <location evidence="1 7">Cell membrane</location>
        <topology evidence="1 7">Multi-pass membrane protein</topology>
    </subcellularLocation>
</comment>
<geneLocation type="plasmid" evidence="9 10">
    <name>unnamed1</name>
</geneLocation>
<evidence type="ECO:0000256" key="4">
    <source>
        <dbReference type="ARBA" id="ARBA00022692"/>
    </source>
</evidence>
<evidence type="ECO:0000256" key="3">
    <source>
        <dbReference type="ARBA" id="ARBA00022475"/>
    </source>
</evidence>
<keyword evidence="10" id="KW-1185">Reference proteome</keyword>
<evidence type="ECO:0000256" key="7">
    <source>
        <dbReference type="RuleBase" id="RU363032"/>
    </source>
</evidence>
<dbReference type="EMBL" id="CP048287">
    <property type="protein sequence ID" value="QHW35620.1"/>
    <property type="molecule type" value="Genomic_DNA"/>
</dbReference>
<feature type="transmembrane region" description="Helical" evidence="7">
    <location>
        <begin position="104"/>
        <end position="125"/>
    </location>
</feature>
<feature type="transmembrane region" description="Helical" evidence="7">
    <location>
        <begin position="254"/>
        <end position="277"/>
    </location>
</feature>
<dbReference type="GO" id="GO:0005886">
    <property type="term" value="C:plasma membrane"/>
    <property type="evidence" value="ECO:0007669"/>
    <property type="project" value="UniProtKB-SubCell"/>
</dbReference>
<keyword evidence="5 7" id="KW-1133">Transmembrane helix</keyword>
<dbReference type="Gene3D" id="1.10.3720.10">
    <property type="entry name" value="MetI-like"/>
    <property type="match status" value="1"/>
</dbReference>
<dbReference type="PANTHER" id="PTHR43227">
    <property type="entry name" value="BLL4140 PROTEIN"/>
    <property type="match status" value="1"/>
</dbReference>
<dbReference type="InterPro" id="IPR050809">
    <property type="entry name" value="UgpAE/MalFG_permease"/>
</dbReference>
<keyword evidence="3" id="KW-1003">Cell membrane</keyword>
<keyword evidence="2 7" id="KW-0813">Transport</keyword>
<reference evidence="9 10" key="1">
    <citation type="submission" date="2020-02" db="EMBL/GenBank/DDBJ databases">
        <title>Paenibacillus sp. nov., isolated from rhizosphere soil of tomato.</title>
        <authorList>
            <person name="Weon H.-Y."/>
            <person name="Lee S.A."/>
        </authorList>
    </citation>
    <scope>NUCLEOTIDE SEQUENCE [LARGE SCALE GENOMIC DNA]</scope>
    <source>
        <strain evidence="9 10">14171R-81</strain>
        <plasmid evidence="9 10">unnamed1</plasmid>
    </source>
</reference>
<dbReference type="Pfam" id="PF00528">
    <property type="entry name" value="BPD_transp_1"/>
    <property type="match status" value="1"/>
</dbReference>
<dbReference type="AlphaFoldDB" id="A0A6C0PAL0"/>
<dbReference type="KEGG" id="prz:GZH47_32025"/>
<keyword evidence="9" id="KW-0614">Plasmid</keyword>
<gene>
    <name evidence="9" type="ORF">GZH47_32025</name>
</gene>
<evidence type="ECO:0000256" key="1">
    <source>
        <dbReference type="ARBA" id="ARBA00004651"/>
    </source>
</evidence>
<feature type="transmembrane region" description="Helical" evidence="7">
    <location>
        <begin position="62"/>
        <end position="83"/>
    </location>
</feature>
<accession>A0A6C0PAL0</accession>
<feature type="domain" description="ABC transmembrane type-1" evidence="8">
    <location>
        <begin position="58"/>
        <end position="273"/>
    </location>
</feature>
<evidence type="ECO:0000256" key="6">
    <source>
        <dbReference type="ARBA" id="ARBA00023136"/>
    </source>
</evidence>
<keyword evidence="6 7" id="KW-0472">Membrane</keyword>
<dbReference type="PANTHER" id="PTHR43227:SF11">
    <property type="entry name" value="BLL4140 PROTEIN"/>
    <property type="match status" value="1"/>
</dbReference>